<evidence type="ECO:0000256" key="1">
    <source>
        <dbReference type="SAM" id="MobiDB-lite"/>
    </source>
</evidence>
<dbReference type="Proteomes" id="UP000823674">
    <property type="component" value="Chromosome A07"/>
</dbReference>
<dbReference type="EMBL" id="JADBGQ010000009">
    <property type="protein sequence ID" value="KAG5379871.1"/>
    <property type="molecule type" value="Genomic_DNA"/>
</dbReference>
<organism evidence="2 3">
    <name type="scientific">Brassica rapa subsp. trilocularis</name>
    <dbReference type="NCBI Taxonomy" id="1813537"/>
    <lineage>
        <taxon>Eukaryota</taxon>
        <taxon>Viridiplantae</taxon>
        <taxon>Streptophyta</taxon>
        <taxon>Embryophyta</taxon>
        <taxon>Tracheophyta</taxon>
        <taxon>Spermatophyta</taxon>
        <taxon>Magnoliopsida</taxon>
        <taxon>eudicotyledons</taxon>
        <taxon>Gunneridae</taxon>
        <taxon>Pentapetalae</taxon>
        <taxon>rosids</taxon>
        <taxon>malvids</taxon>
        <taxon>Brassicales</taxon>
        <taxon>Brassicaceae</taxon>
        <taxon>Brassiceae</taxon>
        <taxon>Brassica</taxon>
    </lineage>
</organism>
<evidence type="ECO:0000313" key="2">
    <source>
        <dbReference type="EMBL" id="KAG5379871.1"/>
    </source>
</evidence>
<evidence type="ECO:0000313" key="3">
    <source>
        <dbReference type="Proteomes" id="UP000823674"/>
    </source>
</evidence>
<name>A0ABQ7L285_BRACM</name>
<sequence length="103" mass="12015">MKTQNLRLRIENPHQKSPKRSRDPLTGIKIRLAKDNYRSNPFDYKGLIQAIISDHRSVELFGVLADIDSFINSSFLLFQAFFIPRSSIGLRILMQRSFYVPIF</sequence>
<feature type="region of interest" description="Disordered" evidence="1">
    <location>
        <begin position="1"/>
        <end position="24"/>
    </location>
</feature>
<accession>A0ABQ7L285</accession>
<keyword evidence="3" id="KW-1185">Reference proteome</keyword>
<gene>
    <name evidence="2" type="primary">A07g506910.1_BraROA</name>
    <name evidence="2" type="ORF">IGI04_027713</name>
</gene>
<reference evidence="2 3" key="1">
    <citation type="submission" date="2021-03" db="EMBL/GenBank/DDBJ databases">
        <authorList>
            <person name="King G.J."/>
            <person name="Bancroft I."/>
            <person name="Baten A."/>
            <person name="Bloomfield J."/>
            <person name="Borpatragohain P."/>
            <person name="He Z."/>
            <person name="Irish N."/>
            <person name="Irwin J."/>
            <person name="Liu K."/>
            <person name="Mauleon R.P."/>
            <person name="Moore J."/>
            <person name="Morris R."/>
            <person name="Ostergaard L."/>
            <person name="Wang B."/>
            <person name="Wells R."/>
        </authorList>
    </citation>
    <scope>NUCLEOTIDE SEQUENCE [LARGE SCALE GENOMIC DNA]</scope>
    <source>
        <strain evidence="2">R-o-18</strain>
        <tissue evidence="2">Leaf</tissue>
    </source>
</reference>
<protein>
    <submittedName>
        <fullName evidence="2">Uncharacterized protein</fullName>
    </submittedName>
</protein>
<comment type="caution">
    <text evidence="2">The sequence shown here is derived from an EMBL/GenBank/DDBJ whole genome shotgun (WGS) entry which is preliminary data.</text>
</comment>
<proteinExistence type="predicted"/>